<dbReference type="PANTHER" id="PTHR34109:SF1">
    <property type="entry name" value="VOC DOMAIN-CONTAINING PROTEIN"/>
    <property type="match status" value="1"/>
</dbReference>
<evidence type="ECO:0000313" key="2">
    <source>
        <dbReference type="EMBL" id="SLM24133.1"/>
    </source>
</evidence>
<accession>A0A1W1GXN1</accession>
<proteinExistence type="predicted"/>
<reference evidence="3" key="1">
    <citation type="submission" date="2016-10" db="EMBL/GenBank/DDBJ databases">
        <authorList>
            <person name="Varghese N."/>
        </authorList>
    </citation>
    <scope>NUCLEOTIDE SEQUENCE [LARGE SCALE GENOMIC DNA]</scope>
    <source>
        <strain evidence="3">92MFCol6.1</strain>
    </source>
</reference>
<evidence type="ECO:0000313" key="3">
    <source>
        <dbReference type="Proteomes" id="UP000191133"/>
    </source>
</evidence>
<dbReference type="PROSITE" id="PS51819">
    <property type="entry name" value="VOC"/>
    <property type="match status" value="1"/>
</dbReference>
<organism evidence="2 3">
    <name type="scientific">Stenotrophomonas indicatrix</name>
    <dbReference type="NCBI Taxonomy" id="2045451"/>
    <lineage>
        <taxon>Bacteria</taxon>
        <taxon>Pseudomonadati</taxon>
        <taxon>Pseudomonadota</taxon>
        <taxon>Gammaproteobacteria</taxon>
        <taxon>Lysobacterales</taxon>
        <taxon>Lysobacteraceae</taxon>
        <taxon>Stenotrophomonas</taxon>
    </lineage>
</organism>
<name>A0A1W1GXN1_9GAMM</name>
<gene>
    <name evidence="2" type="ORF">SAMN04488690_1852</name>
</gene>
<evidence type="ECO:0000259" key="1">
    <source>
        <dbReference type="PROSITE" id="PS51819"/>
    </source>
</evidence>
<dbReference type="Proteomes" id="UP000191133">
    <property type="component" value="Unassembled WGS sequence"/>
</dbReference>
<protein>
    <submittedName>
        <fullName evidence="2">Uncharacterized conserved protein PhnB, glyoxalase superfamily</fullName>
    </submittedName>
</protein>
<dbReference type="AlphaFoldDB" id="A0A1W1GXN1"/>
<dbReference type="Pfam" id="PF00903">
    <property type="entry name" value="Glyoxalase"/>
    <property type="match status" value="1"/>
</dbReference>
<dbReference type="EMBL" id="FWEU01000002">
    <property type="protein sequence ID" value="SLM24133.1"/>
    <property type="molecule type" value="Genomic_DNA"/>
</dbReference>
<dbReference type="PANTHER" id="PTHR34109">
    <property type="entry name" value="BNAUNNG04460D PROTEIN-RELATED"/>
    <property type="match status" value="1"/>
</dbReference>
<dbReference type="RefSeq" id="WP_080149353.1">
    <property type="nucleotide sequence ID" value="NZ_FWEU01000002.1"/>
</dbReference>
<dbReference type="Gene3D" id="3.30.720.120">
    <property type="match status" value="1"/>
</dbReference>
<dbReference type="SUPFAM" id="SSF54593">
    <property type="entry name" value="Glyoxalase/Bleomycin resistance protein/Dihydroxybiphenyl dioxygenase"/>
    <property type="match status" value="1"/>
</dbReference>
<feature type="domain" description="VOC" evidence="1">
    <location>
        <begin position="10"/>
        <end position="138"/>
    </location>
</feature>
<sequence length="147" mass="15887">MGANGQSNNGSTIIPCLRYRDALAAIDWLQRAFGFHAQAVHADGDTVHHAQLVFGQGMIMLGSASNSGEWAKLAVMPDEVGGRQTQSACVIVTDVDAHYARAKAAGARIVIDIADQAYGGRCYACADPEGYLWWFGSYDPWRAEHTQ</sequence>
<dbReference type="InterPro" id="IPR037523">
    <property type="entry name" value="VOC_core"/>
</dbReference>
<dbReference type="Gene3D" id="3.30.720.110">
    <property type="match status" value="1"/>
</dbReference>
<dbReference type="InterPro" id="IPR004360">
    <property type="entry name" value="Glyas_Fos-R_dOase_dom"/>
</dbReference>
<dbReference type="InterPro" id="IPR029068">
    <property type="entry name" value="Glyas_Bleomycin-R_OHBP_Dase"/>
</dbReference>